<feature type="chain" id="PRO_5040433619" description="Secreted protein" evidence="2">
    <location>
        <begin position="18"/>
        <end position="72"/>
    </location>
</feature>
<keyword evidence="2" id="KW-0732">Signal</keyword>
<sequence length="72" mass="8083">MLHQVLLLLLVCTSSNSSRCFAEAHQTHMTTLAVHSHHHRPFTATTHGRHKKHPKVQTIHEDKGEEEAAGKS</sequence>
<dbReference type="Gramene" id="TRITD7Av1G151020.1">
    <property type="protein sequence ID" value="TRITD7Av1G151020.1"/>
    <property type="gene ID" value="TRITD7Av1G151020"/>
</dbReference>
<dbReference type="Proteomes" id="UP000324705">
    <property type="component" value="Chromosome 7A"/>
</dbReference>
<name>A0A9R0ZD99_TRITD</name>
<evidence type="ECO:0000256" key="1">
    <source>
        <dbReference type="SAM" id="MobiDB-lite"/>
    </source>
</evidence>
<evidence type="ECO:0008006" key="5">
    <source>
        <dbReference type="Google" id="ProtNLM"/>
    </source>
</evidence>
<gene>
    <name evidence="3" type="ORF">TRITD_7Av1G151020</name>
</gene>
<protein>
    <recommendedName>
        <fullName evidence="5">Secreted protein</fullName>
    </recommendedName>
</protein>
<dbReference type="AlphaFoldDB" id="A0A9R0ZD99"/>
<evidence type="ECO:0000256" key="2">
    <source>
        <dbReference type="SAM" id="SignalP"/>
    </source>
</evidence>
<dbReference type="EMBL" id="LT934123">
    <property type="protein sequence ID" value="VAI75791.1"/>
    <property type="molecule type" value="Genomic_DNA"/>
</dbReference>
<evidence type="ECO:0000313" key="3">
    <source>
        <dbReference type="EMBL" id="VAI75791.1"/>
    </source>
</evidence>
<feature type="compositionally biased region" description="Basic residues" evidence="1">
    <location>
        <begin position="35"/>
        <end position="55"/>
    </location>
</feature>
<feature type="signal peptide" evidence="2">
    <location>
        <begin position="1"/>
        <end position="17"/>
    </location>
</feature>
<feature type="region of interest" description="Disordered" evidence="1">
    <location>
        <begin position="34"/>
        <end position="72"/>
    </location>
</feature>
<dbReference type="OMA" id="FTATTHG"/>
<reference evidence="3 4" key="1">
    <citation type="submission" date="2017-09" db="EMBL/GenBank/DDBJ databases">
        <authorList>
            <consortium name="International Durum Wheat Genome Sequencing Consortium (IDWGSC)"/>
            <person name="Milanesi L."/>
        </authorList>
    </citation>
    <scope>NUCLEOTIDE SEQUENCE [LARGE SCALE GENOMIC DNA]</scope>
    <source>
        <strain evidence="4">cv. Svevo</strain>
    </source>
</reference>
<feature type="compositionally biased region" description="Basic and acidic residues" evidence="1">
    <location>
        <begin position="58"/>
        <end position="72"/>
    </location>
</feature>
<proteinExistence type="predicted"/>
<evidence type="ECO:0000313" key="4">
    <source>
        <dbReference type="Proteomes" id="UP000324705"/>
    </source>
</evidence>
<keyword evidence="4" id="KW-1185">Reference proteome</keyword>
<accession>A0A9R0ZD99</accession>
<organism evidence="3 4">
    <name type="scientific">Triticum turgidum subsp. durum</name>
    <name type="common">Durum wheat</name>
    <name type="synonym">Triticum durum</name>
    <dbReference type="NCBI Taxonomy" id="4567"/>
    <lineage>
        <taxon>Eukaryota</taxon>
        <taxon>Viridiplantae</taxon>
        <taxon>Streptophyta</taxon>
        <taxon>Embryophyta</taxon>
        <taxon>Tracheophyta</taxon>
        <taxon>Spermatophyta</taxon>
        <taxon>Magnoliopsida</taxon>
        <taxon>Liliopsida</taxon>
        <taxon>Poales</taxon>
        <taxon>Poaceae</taxon>
        <taxon>BOP clade</taxon>
        <taxon>Pooideae</taxon>
        <taxon>Triticodae</taxon>
        <taxon>Triticeae</taxon>
        <taxon>Triticinae</taxon>
        <taxon>Triticum</taxon>
    </lineage>
</organism>